<evidence type="ECO:0000313" key="6">
    <source>
        <dbReference type="EMBL" id="SSX25185.1"/>
    </source>
</evidence>
<dbReference type="InterPro" id="IPR036047">
    <property type="entry name" value="F-box-like_dom_sf"/>
</dbReference>
<dbReference type="EMBL" id="UFQT01000550">
    <property type="protein sequence ID" value="SSX25185.1"/>
    <property type="molecule type" value="Genomic_DNA"/>
</dbReference>
<feature type="region of interest" description="Disordered" evidence="3">
    <location>
        <begin position="41"/>
        <end position="64"/>
    </location>
</feature>
<dbReference type="InterPro" id="IPR019734">
    <property type="entry name" value="TPR_rpt"/>
</dbReference>
<proteinExistence type="predicted"/>
<accession>A0A336M4K0</accession>
<keyword evidence="1" id="KW-0833">Ubl conjugation pathway</keyword>
<feature type="domain" description="F-box" evidence="4">
    <location>
        <begin position="204"/>
        <end position="255"/>
    </location>
</feature>
<evidence type="ECO:0000256" key="3">
    <source>
        <dbReference type="SAM" id="MobiDB-lite"/>
    </source>
</evidence>
<dbReference type="GO" id="GO:0005737">
    <property type="term" value="C:cytoplasm"/>
    <property type="evidence" value="ECO:0007669"/>
    <property type="project" value="TreeGrafter"/>
</dbReference>
<dbReference type="Gene3D" id="1.20.1280.50">
    <property type="match status" value="1"/>
</dbReference>
<evidence type="ECO:0000259" key="5">
    <source>
        <dbReference type="Pfam" id="PF19270"/>
    </source>
</evidence>
<keyword evidence="2" id="KW-0802">TPR repeat</keyword>
<feature type="compositionally biased region" description="Low complexity" evidence="3">
    <location>
        <begin position="49"/>
        <end position="64"/>
    </location>
</feature>
<feature type="region of interest" description="Disordered" evidence="3">
    <location>
        <begin position="1"/>
        <end position="28"/>
    </location>
</feature>
<name>A0A336M4K0_CULSO</name>
<dbReference type="AlphaFoldDB" id="A0A336M4K0"/>
<dbReference type="GO" id="GO:0031146">
    <property type="term" value="P:SCF-dependent proteasomal ubiquitin-dependent protein catabolic process"/>
    <property type="evidence" value="ECO:0007669"/>
    <property type="project" value="TreeGrafter"/>
</dbReference>
<reference evidence="6" key="1">
    <citation type="submission" date="2018-07" db="EMBL/GenBank/DDBJ databases">
        <authorList>
            <person name="Quirk P.G."/>
            <person name="Krulwich T.A."/>
        </authorList>
    </citation>
    <scope>NUCLEOTIDE SEQUENCE</scope>
</reference>
<dbReference type="PANTHER" id="PTHR12874:SF29">
    <property type="entry name" value="F-BOX ONLY PROTEIN 9"/>
    <property type="match status" value="1"/>
</dbReference>
<dbReference type="PANTHER" id="PTHR12874">
    <property type="entry name" value="F-BOX ONLY PROTEIN 48-RELATED"/>
    <property type="match status" value="1"/>
</dbReference>
<feature type="compositionally biased region" description="Basic and acidic residues" evidence="3">
    <location>
        <begin position="136"/>
        <end position="147"/>
    </location>
</feature>
<evidence type="ECO:0000256" key="2">
    <source>
        <dbReference type="PROSITE-ProRule" id="PRU00339"/>
    </source>
</evidence>
<sequence length="463" mass="53984">MSTSIDAGNEDSDDSSSSSNVFPSMVVNPQKELEEFRKKWQTEIKGETSTNSKNNNNPSDENLRDLTTSVSDLSLNNLNNQDDEQVATSLFLQGAELERRGKVYEAIRLYRKSIQLVPDIEKKIYEMNKANKMAHQKYDDKKTKETGDVNDNDEPEEDQEETDDNEDLSEVDLLIRFQMYLQKSGSICKRAGSENVLITSGAHFCDLPPEIILYILRWVVSNDLDVRSLDKCSEVCKGFYVCARDPELWRAICIKVWGINVGVLDGSEYLSWRQMFYERHRILYSGCYISKTSYLRFGENSFQDQFYRPIHLIEYYRFIRFFPDESLLMYTGSDDPQQSVAKLRFKSNASTDSMIHVGHYRIHKDKVIIVLNPKQNKTSGRNRRAKIQTANNENTDRTFYIEMQIQNSSKRKFCKLEWSYYSVTHKKNKNEVTTEFELTPNMYPPFWFSRVKSYHSEANAPLK</sequence>
<dbReference type="CDD" id="cd22089">
    <property type="entry name" value="F-box_FBXO9"/>
    <property type="match status" value="1"/>
</dbReference>
<evidence type="ECO:0000259" key="4">
    <source>
        <dbReference type="Pfam" id="PF12937"/>
    </source>
</evidence>
<feature type="domain" description="F-box protein Hrt3/FBXO9 C-terminal" evidence="5">
    <location>
        <begin position="271"/>
        <end position="384"/>
    </location>
</feature>
<dbReference type="InterPro" id="IPR045464">
    <property type="entry name" value="Hrt3/FBXO9_C"/>
</dbReference>
<dbReference type="VEuPathDB" id="VectorBase:CSON012041"/>
<evidence type="ECO:0000256" key="1">
    <source>
        <dbReference type="ARBA" id="ARBA00022786"/>
    </source>
</evidence>
<dbReference type="InterPro" id="IPR001810">
    <property type="entry name" value="F-box_dom"/>
</dbReference>
<dbReference type="OMA" id="RWNRLDF"/>
<feature type="region of interest" description="Disordered" evidence="3">
    <location>
        <begin position="133"/>
        <end position="167"/>
    </location>
</feature>
<feature type="repeat" description="TPR" evidence="2">
    <location>
        <begin position="87"/>
        <end position="120"/>
    </location>
</feature>
<dbReference type="GO" id="GO:0019005">
    <property type="term" value="C:SCF ubiquitin ligase complex"/>
    <property type="evidence" value="ECO:0007669"/>
    <property type="project" value="TreeGrafter"/>
</dbReference>
<organism evidence="6">
    <name type="scientific">Culicoides sonorensis</name>
    <name type="common">Biting midge</name>
    <dbReference type="NCBI Taxonomy" id="179676"/>
    <lineage>
        <taxon>Eukaryota</taxon>
        <taxon>Metazoa</taxon>
        <taxon>Ecdysozoa</taxon>
        <taxon>Arthropoda</taxon>
        <taxon>Hexapoda</taxon>
        <taxon>Insecta</taxon>
        <taxon>Pterygota</taxon>
        <taxon>Neoptera</taxon>
        <taxon>Endopterygota</taxon>
        <taxon>Diptera</taxon>
        <taxon>Nematocera</taxon>
        <taxon>Chironomoidea</taxon>
        <taxon>Ceratopogonidae</taxon>
        <taxon>Ceratopogoninae</taxon>
        <taxon>Culicoides</taxon>
        <taxon>Monoculicoides</taxon>
    </lineage>
</organism>
<feature type="compositionally biased region" description="Acidic residues" evidence="3">
    <location>
        <begin position="148"/>
        <end position="167"/>
    </location>
</feature>
<dbReference type="Pfam" id="PF19270">
    <property type="entry name" value="FBO_C"/>
    <property type="match status" value="1"/>
</dbReference>
<dbReference type="SUPFAM" id="SSF81383">
    <property type="entry name" value="F-box domain"/>
    <property type="match status" value="1"/>
</dbReference>
<dbReference type="PROSITE" id="PS50005">
    <property type="entry name" value="TPR"/>
    <property type="match status" value="1"/>
</dbReference>
<gene>
    <name evidence="6" type="primary">CSON012041</name>
</gene>
<dbReference type="Pfam" id="PF12937">
    <property type="entry name" value="F-box-like"/>
    <property type="match status" value="1"/>
</dbReference>
<protein>
    <submittedName>
        <fullName evidence="6">CSON012041 protein</fullName>
    </submittedName>
</protein>